<dbReference type="AlphaFoldDB" id="A0A918JNI4"/>
<dbReference type="SUPFAM" id="SSF53822">
    <property type="entry name" value="Periplasmic binding protein-like I"/>
    <property type="match status" value="1"/>
</dbReference>
<comment type="caution">
    <text evidence="5">The sequence shown here is derived from an EMBL/GenBank/DDBJ whole genome shotgun (WGS) entry which is preliminary data.</text>
</comment>
<reference evidence="5" key="1">
    <citation type="journal article" date="2014" name="Int. J. Syst. Evol. Microbiol.">
        <title>Complete genome sequence of Corynebacterium casei LMG S-19264T (=DSM 44701T), isolated from a smear-ripened cheese.</title>
        <authorList>
            <consortium name="US DOE Joint Genome Institute (JGI-PGF)"/>
            <person name="Walter F."/>
            <person name="Albersmeier A."/>
            <person name="Kalinowski J."/>
            <person name="Ruckert C."/>
        </authorList>
    </citation>
    <scope>NUCLEOTIDE SEQUENCE</scope>
    <source>
        <strain evidence="5">KCTC 23732</strain>
    </source>
</reference>
<dbReference type="PANTHER" id="PTHR30483">
    <property type="entry name" value="LEUCINE-SPECIFIC-BINDING PROTEIN"/>
    <property type="match status" value="1"/>
</dbReference>
<comment type="similarity">
    <text evidence="1">Belongs to the leucine-binding protein family.</text>
</comment>
<feature type="signal peptide" evidence="3">
    <location>
        <begin position="1"/>
        <end position="22"/>
    </location>
</feature>
<gene>
    <name evidence="5" type="ORF">GCM10011450_21800</name>
</gene>
<dbReference type="Gene3D" id="3.40.50.2300">
    <property type="match status" value="2"/>
</dbReference>
<dbReference type="EMBL" id="BMYS01000016">
    <property type="protein sequence ID" value="GGW91246.1"/>
    <property type="molecule type" value="Genomic_DNA"/>
</dbReference>
<evidence type="ECO:0000259" key="4">
    <source>
        <dbReference type="Pfam" id="PF13458"/>
    </source>
</evidence>
<keyword evidence="6" id="KW-1185">Reference proteome</keyword>
<dbReference type="RefSeq" id="WP_189385523.1">
    <property type="nucleotide sequence ID" value="NZ_BAABFY010000005.1"/>
</dbReference>
<evidence type="ECO:0000313" key="6">
    <source>
        <dbReference type="Proteomes" id="UP000608345"/>
    </source>
</evidence>
<sequence>MKKKILFSGIMAAFAFQSVSQADVVVGVNVSATGPAAAIGIQSQNAMNLWPETLGGEKAKYIILDDGTDVSKAVRNVRKLTAEDKVDMIIGPNTTAATLALLDVLKETQTPLIALAASSSIVEPADDPGRRWVFKMPQNDSLMADVLIDEMVKKGHKTVGFIGFADSYGENWWKEFTSRLDGRLEVVARESFQRTDSSVVGQALKLISAKPDAILVAGAGTPAVLPEKTLKDRGYKNPIYQTHGIGTLEFLQVGGKSVEGTLFPTGPGVVARGLPDSNPVKQVAMDFTERYEAKYGPNTATQFAGDAWGAWIVADKAVSRVIKKGIKPGTIEFRNALRDEIENTRDLIVPNGVLNISPSDHQGFDARAAVMGTIKDGKFVYAGEQ</sequence>
<feature type="chain" id="PRO_5037092273" evidence="3">
    <location>
        <begin position="23"/>
        <end position="385"/>
    </location>
</feature>
<dbReference type="InterPro" id="IPR051010">
    <property type="entry name" value="BCAA_transport"/>
</dbReference>
<name>A0A918JNI4_9BURK</name>
<dbReference type="InterPro" id="IPR028081">
    <property type="entry name" value="Leu-bd"/>
</dbReference>
<organism evidence="5 6">
    <name type="scientific">Advenella faeciporci</name>
    <dbReference type="NCBI Taxonomy" id="797535"/>
    <lineage>
        <taxon>Bacteria</taxon>
        <taxon>Pseudomonadati</taxon>
        <taxon>Pseudomonadota</taxon>
        <taxon>Betaproteobacteria</taxon>
        <taxon>Burkholderiales</taxon>
        <taxon>Alcaligenaceae</taxon>
    </lineage>
</organism>
<keyword evidence="2 3" id="KW-0732">Signal</keyword>
<dbReference type="Proteomes" id="UP000608345">
    <property type="component" value="Unassembled WGS sequence"/>
</dbReference>
<evidence type="ECO:0000256" key="2">
    <source>
        <dbReference type="ARBA" id="ARBA00022729"/>
    </source>
</evidence>
<proteinExistence type="inferred from homology"/>
<dbReference type="Pfam" id="PF13458">
    <property type="entry name" value="Peripla_BP_6"/>
    <property type="match status" value="1"/>
</dbReference>
<dbReference type="InterPro" id="IPR028082">
    <property type="entry name" value="Peripla_BP_I"/>
</dbReference>
<evidence type="ECO:0000256" key="3">
    <source>
        <dbReference type="SAM" id="SignalP"/>
    </source>
</evidence>
<evidence type="ECO:0000256" key="1">
    <source>
        <dbReference type="ARBA" id="ARBA00010062"/>
    </source>
</evidence>
<reference evidence="5" key="2">
    <citation type="submission" date="2020-09" db="EMBL/GenBank/DDBJ databases">
        <authorList>
            <person name="Sun Q."/>
            <person name="Kim S."/>
        </authorList>
    </citation>
    <scope>NUCLEOTIDE SEQUENCE</scope>
    <source>
        <strain evidence="5">KCTC 23732</strain>
    </source>
</reference>
<dbReference type="CDD" id="cd06333">
    <property type="entry name" value="PBP1_ABC_RPA1789-like"/>
    <property type="match status" value="1"/>
</dbReference>
<feature type="domain" description="Leucine-binding protein" evidence="4">
    <location>
        <begin position="24"/>
        <end position="370"/>
    </location>
</feature>
<evidence type="ECO:0000313" key="5">
    <source>
        <dbReference type="EMBL" id="GGW91246.1"/>
    </source>
</evidence>
<dbReference type="PANTHER" id="PTHR30483:SF38">
    <property type="entry name" value="BLR7848 PROTEIN"/>
    <property type="match status" value="1"/>
</dbReference>
<accession>A0A918JNI4</accession>
<protein>
    <submittedName>
        <fullName evidence="5">Branched-chain amino acid ABC transporter substrate-binding protein</fullName>
    </submittedName>
</protein>